<dbReference type="Proteomes" id="UP000525078">
    <property type="component" value="Unassembled WGS sequence"/>
</dbReference>
<dbReference type="GO" id="GO:0031931">
    <property type="term" value="C:TORC1 complex"/>
    <property type="evidence" value="ECO:0007669"/>
    <property type="project" value="TreeGrafter"/>
</dbReference>
<gene>
    <name evidence="3" type="ORF">F8388_014129</name>
</gene>
<comment type="similarity">
    <text evidence="1">Belongs to the PI3/PI4-kinase family.</text>
</comment>
<sequence length="854" mass="96170">MLLGIVTYLRRDVKVFNLGFNQLKHGYFEDFDVREFAISLAGRLSEKNPAYALPALRRHLIQLLTHLEKSSADSKCREESAKLLGCLIRNCERLIRPYIAPIHKALVARLVEGNGVNTNNAIISGVLVTVGDLARVGGFEMRQYMSELMPLIVEALLDGAAVTKREVAVTTLGQVVQSTGYVITPYNEYPQLLGLLLKLLNGELAWSTRREVLKVLGIMGALDPHLHKKNQLSLPGLHGEVARAASDSGQHLQAIDDLPVDLWPSFATSEDYYSTVAINSLMRILRDPSLSSYHLKVVGSLMFIFKVLPDLFHTVRTCDDALKDLITWKLGTLVSIVRQHIRKYLPELLSLISELWSSFSFPAANRPSLGYPVLHLVEQLCLALNDEFRTYLPIILPCCIQVLSDAERYNDYTYVLDILHTLEVFGGTLDEHMHLLLPALIRLFKMEASVKIRRAAINTLTRLIPRVQVTGHISSLVHHLKLVLDGKNDELRKDAVDALCCLAQSLGEDFTIFIPSIHKLMLKHRLQHKDFEEIEGRLKRREPLILGSTAAQRLSRKLPVEVISDPLHDVENDPHDDGSDLQRQLRAHQVNDGRLRSAGEASQRSTKEDWAEWMRHFSIQLLKESPSPALRTCARLAQLQPFVGRELFAAGFVSCWAQLQEHSQKQLIRSMEMAFSSPNIPPEILATLLNLAEFMEHDEKALPIDIRLLGALAEKCRAFAKALHYKEMEFEGARSKKMDANPVAVVEALIHINNQLHQHEAAVGILTYAQQELDVQLKESWYEKLQRWEDALKAYTAKAAQATSPHLVLDATLGVRLTHINALDHFPPPQTFEAYASLPNIEVHAIVHFFPASK</sequence>
<dbReference type="Pfam" id="PF11865">
    <property type="entry name" value="mTOR_dom"/>
    <property type="match status" value="1"/>
</dbReference>
<dbReference type="GO" id="GO:0004674">
    <property type="term" value="F:protein serine/threonine kinase activity"/>
    <property type="evidence" value="ECO:0007669"/>
    <property type="project" value="UniProtKB-KW"/>
</dbReference>
<dbReference type="GO" id="GO:0016242">
    <property type="term" value="P:negative regulation of macroautophagy"/>
    <property type="evidence" value="ECO:0007669"/>
    <property type="project" value="TreeGrafter"/>
</dbReference>
<dbReference type="EMBL" id="JAATIP010000052">
    <property type="protein sequence ID" value="KAF4383629.1"/>
    <property type="molecule type" value="Genomic_DNA"/>
</dbReference>
<dbReference type="GO" id="GO:0031932">
    <property type="term" value="C:TORC2 complex"/>
    <property type="evidence" value="ECO:0007669"/>
    <property type="project" value="TreeGrafter"/>
</dbReference>
<protein>
    <recommendedName>
        <fullName evidence="1">Serine/threonine-protein kinase TOR</fullName>
        <ecNumber evidence="1">2.7.11.1</ecNumber>
    </recommendedName>
</protein>
<dbReference type="GO" id="GO:0005524">
    <property type="term" value="F:ATP binding"/>
    <property type="evidence" value="ECO:0007669"/>
    <property type="project" value="UniProtKB-KW"/>
</dbReference>
<comment type="catalytic activity">
    <reaction evidence="1">
        <text>L-threonyl-[protein] + ATP = O-phospho-L-threonyl-[protein] + ADP + H(+)</text>
        <dbReference type="Rhea" id="RHEA:46608"/>
        <dbReference type="Rhea" id="RHEA-COMP:11060"/>
        <dbReference type="Rhea" id="RHEA-COMP:11605"/>
        <dbReference type="ChEBI" id="CHEBI:15378"/>
        <dbReference type="ChEBI" id="CHEBI:30013"/>
        <dbReference type="ChEBI" id="CHEBI:30616"/>
        <dbReference type="ChEBI" id="CHEBI:61977"/>
        <dbReference type="ChEBI" id="CHEBI:456216"/>
        <dbReference type="EC" id="2.7.11.1"/>
    </reaction>
</comment>
<dbReference type="GO" id="GO:0031929">
    <property type="term" value="P:TOR signaling"/>
    <property type="evidence" value="ECO:0007669"/>
    <property type="project" value="TreeGrafter"/>
</dbReference>
<organism evidence="3 4">
    <name type="scientific">Cannabis sativa</name>
    <name type="common">Hemp</name>
    <name type="synonym">Marijuana</name>
    <dbReference type="NCBI Taxonomy" id="3483"/>
    <lineage>
        <taxon>Eukaryota</taxon>
        <taxon>Viridiplantae</taxon>
        <taxon>Streptophyta</taxon>
        <taxon>Embryophyta</taxon>
        <taxon>Tracheophyta</taxon>
        <taxon>Spermatophyta</taxon>
        <taxon>Magnoliopsida</taxon>
        <taxon>eudicotyledons</taxon>
        <taxon>Gunneridae</taxon>
        <taxon>Pentapetalae</taxon>
        <taxon>rosids</taxon>
        <taxon>fabids</taxon>
        <taxon>Rosales</taxon>
        <taxon>Cannabaceae</taxon>
        <taxon>Cannabis</taxon>
    </lineage>
</organism>
<keyword evidence="1" id="KW-0723">Serine/threonine-protein kinase</keyword>
<dbReference type="FunFam" id="1.25.10.10:FF:000802">
    <property type="entry name" value="Serine/threonine-protein kinase TOR"/>
    <property type="match status" value="1"/>
</dbReference>
<dbReference type="Gene3D" id="1.25.10.10">
    <property type="entry name" value="Leucine-rich Repeat Variant"/>
    <property type="match status" value="4"/>
</dbReference>
<dbReference type="GO" id="GO:0005737">
    <property type="term" value="C:cytoplasm"/>
    <property type="evidence" value="ECO:0007669"/>
    <property type="project" value="TreeGrafter"/>
</dbReference>
<dbReference type="EC" id="2.7.11.1" evidence="1"/>
<dbReference type="InterPro" id="IPR024585">
    <property type="entry name" value="mTOR_dom"/>
</dbReference>
<keyword evidence="1" id="KW-0067">ATP-binding</keyword>
<reference evidence="3 4" key="1">
    <citation type="journal article" date="2020" name="bioRxiv">
        <title>Sequence and annotation of 42 cannabis genomes reveals extensive copy number variation in cannabinoid synthesis and pathogen resistance genes.</title>
        <authorList>
            <person name="Mckernan K.J."/>
            <person name="Helbert Y."/>
            <person name="Kane L.T."/>
            <person name="Ebling H."/>
            <person name="Zhang L."/>
            <person name="Liu B."/>
            <person name="Eaton Z."/>
            <person name="Mclaughlin S."/>
            <person name="Kingan S."/>
            <person name="Baybayan P."/>
            <person name="Concepcion G."/>
            <person name="Jordan M."/>
            <person name="Riva A."/>
            <person name="Barbazuk W."/>
            <person name="Harkins T."/>
        </authorList>
    </citation>
    <scope>NUCLEOTIDE SEQUENCE [LARGE SCALE GENOMIC DNA]</scope>
    <source>
        <strain evidence="4">cv. Jamaican Lion 4</strain>
        <tissue evidence="3">Leaf</tissue>
    </source>
</reference>
<feature type="domain" description="Serine/threonine-protein kinase mTOR" evidence="2">
    <location>
        <begin position="182"/>
        <end position="338"/>
    </location>
</feature>
<accession>A0A7J6GNE5</accession>
<dbReference type="PANTHER" id="PTHR11139">
    <property type="entry name" value="ATAXIA TELANGIECTASIA MUTATED ATM -RELATED"/>
    <property type="match status" value="1"/>
</dbReference>
<name>A0A7J6GNE5_CANSA</name>
<proteinExistence type="inferred from homology"/>
<evidence type="ECO:0000313" key="4">
    <source>
        <dbReference type="Proteomes" id="UP000525078"/>
    </source>
</evidence>
<keyword evidence="1" id="KW-0418">Kinase</keyword>
<dbReference type="GO" id="GO:0005634">
    <property type="term" value="C:nucleus"/>
    <property type="evidence" value="ECO:0007669"/>
    <property type="project" value="TreeGrafter"/>
</dbReference>
<dbReference type="SUPFAM" id="SSF48371">
    <property type="entry name" value="ARM repeat"/>
    <property type="match status" value="1"/>
</dbReference>
<dbReference type="AlphaFoldDB" id="A0A7J6GNE5"/>
<evidence type="ECO:0000256" key="1">
    <source>
        <dbReference type="RuleBase" id="RU364109"/>
    </source>
</evidence>
<comment type="caution">
    <text evidence="3">The sequence shown here is derived from an EMBL/GenBank/DDBJ whole genome shotgun (WGS) entry which is preliminary data.</text>
</comment>
<evidence type="ECO:0000313" key="3">
    <source>
        <dbReference type="EMBL" id="KAF4383629.1"/>
    </source>
</evidence>
<dbReference type="InterPro" id="IPR011989">
    <property type="entry name" value="ARM-like"/>
</dbReference>
<evidence type="ECO:0000259" key="2">
    <source>
        <dbReference type="SMART" id="SM01346"/>
    </source>
</evidence>
<dbReference type="SMART" id="SM01346">
    <property type="entry name" value="DUF3385"/>
    <property type="match status" value="1"/>
</dbReference>
<dbReference type="FunFam" id="1.25.40.10:FF:000228">
    <property type="entry name" value="Serine/threonine-protein kinase TOR"/>
    <property type="match status" value="1"/>
</dbReference>
<dbReference type="PANTHER" id="PTHR11139:SF9">
    <property type="entry name" value="SERINE_THREONINE-PROTEIN KINASE MTOR"/>
    <property type="match status" value="1"/>
</dbReference>
<dbReference type="InterPro" id="IPR050517">
    <property type="entry name" value="DDR_Repair_Kinase"/>
</dbReference>
<keyword evidence="1" id="KW-0547">Nucleotide-binding</keyword>
<dbReference type="InterPro" id="IPR016024">
    <property type="entry name" value="ARM-type_fold"/>
</dbReference>
<keyword evidence="1" id="KW-0808">Transferase</keyword>